<proteinExistence type="predicted"/>
<sequence>MVKEVDVRKKYSHELNEMYYILKNLENDRYYEKSGAMSDGFLATNIQKFRKQFDELINKIEYDKDSVDEEIFKAIDKAGI</sequence>
<evidence type="ECO:0000313" key="1">
    <source>
        <dbReference type="EMBL" id="QUN34431.1"/>
    </source>
</evidence>
<dbReference type="EMBL" id="CP073653">
    <property type="protein sequence ID" value="QUN34431.1"/>
    <property type="molecule type" value="Genomic_DNA"/>
</dbReference>
<protein>
    <submittedName>
        <fullName evidence="1">Uncharacterized protein</fullName>
    </submittedName>
</protein>
<reference evidence="1" key="1">
    <citation type="submission" date="2021-04" db="EMBL/GenBank/DDBJ databases">
        <title>Complete genome sequence of the type strain Clostridium beijerinckii NRRL B-598.</title>
        <authorList>
            <person name="Sedlar K."/>
            <person name="Branska B."/>
            <person name="Bezdicek M."/>
            <person name="Nykrynova M."/>
            <person name="Lengerova M."/>
            <person name="Skutkova H."/>
            <person name="Patakova P."/>
        </authorList>
    </citation>
    <scope>NUCLEOTIDE SEQUENCE</scope>
    <source>
        <strain evidence="1">DSM 791</strain>
    </source>
</reference>
<organism evidence="1 2">
    <name type="scientific">Clostridium beijerinckii</name>
    <name type="common">Clostridium MP</name>
    <dbReference type="NCBI Taxonomy" id="1520"/>
    <lineage>
        <taxon>Bacteria</taxon>
        <taxon>Bacillati</taxon>
        <taxon>Bacillota</taxon>
        <taxon>Clostridia</taxon>
        <taxon>Eubacteriales</taxon>
        <taxon>Clostridiaceae</taxon>
        <taxon>Clostridium</taxon>
    </lineage>
</organism>
<dbReference type="GeneID" id="66347113"/>
<name>A0AB74VDD9_CLOBE</name>
<evidence type="ECO:0000313" key="2">
    <source>
        <dbReference type="Proteomes" id="UP000679373"/>
    </source>
</evidence>
<keyword evidence="2" id="KW-1185">Reference proteome</keyword>
<dbReference type="AlphaFoldDB" id="A0AB74VDD9"/>
<dbReference type="RefSeq" id="WP_077868621.1">
    <property type="nucleotide sequence ID" value="NZ_BKAK01000058.1"/>
</dbReference>
<gene>
    <name evidence="1" type="ORF">KEC93_21280</name>
</gene>
<accession>A0AB74VDD9</accession>
<dbReference type="Proteomes" id="UP000679373">
    <property type="component" value="Chromosome"/>
</dbReference>